<dbReference type="InterPro" id="IPR035903">
    <property type="entry name" value="HesB-like_dom_sf"/>
</dbReference>
<dbReference type="AlphaFoldDB" id="A0A220MS05"/>
<sequence>MSITLAIEPAFSLAYQRYAGFVPGDTLRLYVRTSGPGTGGMFYAIEKDEALTDDAVFEVEGLRFVIRPTDFWYFDGGHLSYNPLYGEYGFHFTNPRLDGN</sequence>
<dbReference type="KEGG" id="bfm:BP422_29755"/>
<dbReference type="Gene3D" id="2.60.300.12">
    <property type="entry name" value="HesB-like domain"/>
    <property type="match status" value="1"/>
</dbReference>
<dbReference type="InterPro" id="IPR000361">
    <property type="entry name" value="ATAP_core_dom"/>
</dbReference>
<evidence type="ECO:0000313" key="3">
    <source>
        <dbReference type="Proteomes" id="UP000197781"/>
    </source>
</evidence>
<proteinExistence type="predicted"/>
<gene>
    <name evidence="2" type="ORF">BP422_29755</name>
</gene>
<protein>
    <submittedName>
        <fullName evidence="2">(Fe-S)-binding protein</fullName>
    </submittedName>
</protein>
<accession>A0A220MS05</accession>
<dbReference type="Pfam" id="PF01521">
    <property type="entry name" value="Fe-S_biosyn"/>
    <property type="match status" value="1"/>
</dbReference>
<evidence type="ECO:0000313" key="2">
    <source>
        <dbReference type="EMBL" id="ASJ57330.1"/>
    </source>
</evidence>
<evidence type="ECO:0000259" key="1">
    <source>
        <dbReference type="Pfam" id="PF01521"/>
    </source>
</evidence>
<dbReference type="Proteomes" id="UP000197781">
    <property type="component" value="Chromosome"/>
</dbReference>
<dbReference type="RefSeq" id="WP_007724750.1">
    <property type="nucleotide sequence ID" value="NZ_CP018145.1"/>
</dbReference>
<dbReference type="EMBL" id="CP018145">
    <property type="protein sequence ID" value="ASJ57330.1"/>
    <property type="molecule type" value="Genomic_DNA"/>
</dbReference>
<organism evidence="2 3">
    <name type="scientific">Brevibacillus formosus</name>
    <dbReference type="NCBI Taxonomy" id="54913"/>
    <lineage>
        <taxon>Bacteria</taxon>
        <taxon>Bacillati</taxon>
        <taxon>Bacillota</taxon>
        <taxon>Bacilli</taxon>
        <taxon>Bacillales</taxon>
        <taxon>Paenibacillaceae</taxon>
        <taxon>Brevibacillus</taxon>
    </lineage>
</organism>
<feature type="domain" description="Core" evidence="1">
    <location>
        <begin position="14"/>
        <end position="100"/>
    </location>
</feature>
<reference evidence="2 3" key="1">
    <citation type="submission" date="2016-11" db="EMBL/GenBank/DDBJ databases">
        <authorList>
            <person name="Jaros S."/>
            <person name="Januszkiewicz K."/>
            <person name="Wedrychowicz H."/>
        </authorList>
    </citation>
    <scope>NUCLEOTIDE SEQUENCE [LARGE SCALE GENOMIC DNA]</scope>
    <source>
        <strain evidence="2 3">NF2</strain>
    </source>
</reference>
<name>A0A220MS05_9BACL</name>
<dbReference type="SUPFAM" id="SSF89360">
    <property type="entry name" value="HesB-like domain"/>
    <property type="match status" value="1"/>
</dbReference>
<dbReference type="GeneID" id="61035223"/>